<proteinExistence type="predicted"/>
<keyword evidence="2" id="KW-1185">Reference proteome</keyword>
<name>A0A0R1N855_9LACO</name>
<dbReference type="AlphaFoldDB" id="A0A0R1N855"/>
<dbReference type="PATRIC" id="fig|1423792.3.peg.2642"/>
<accession>A0A0R1N855</accession>
<evidence type="ECO:0000313" key="2">
    <source>
        <dbReference type="Proteomes" id="UP000051330"/>
    </source>
</evidence>
<comment type="caution">
    <text evidence="1">The sequence shown here is derived from an EMBL/GenBank/DDBJ whole genome shotgun (WGS) entry which is preliminary data.</text>
</comment>
<reference evidence="1 2" key="1">
    <citation type="journal article" date="2015" name="Genome Announc.">
        <title>Expanding the biotechnology potential of lactobacilli through comparative genomics of 213 strains and associated genera.</title>
        <authorList>
            <person name="Sun Z."/>
            <person name="Harris H.M."/>
            <person name="McCann A."/>
            <person name="Guo C."/>
            <person name="Argimon S."/>
            <person name="Zhang W."/>
            <person name="Yang X."/>
            <person name="Jeffery I.B."/>
            <person name="Cooney J.C."/>
            <person name="Kagawa T.F."/>
            <person name="Liu W."/>
            <person name="Song Y."/>
            <person name="Salvetti E."/>
            <person name="Wrobel A."/>
            <person name="Rasinkangas P."/>
            <person name="Parkhill J."/>
            <person name="Rea M.C."/>
            <person name="O'Sullivan O."/>
            <person name="Ritari J."/>
            <person name="Douillard F.P."/>
            <person name="Paul Ross R."/>
            <person name="Yang R."/>
            <person name="Briner A.E."/>
            <person name="Felis G.E."/>
            <person name="de Vos W.M."/>
            <person name="Barrangou R."/>
            <person name="Klaenhammer T.R."/>
            <person name="Caufield P.W."/>
            <person name="Cui Y."/>
            <person name="Zhang H."/>
            <person name="O'Toole P.W."/>
        </authorList>
    </citation>
    <scope>NUCLEOTIDE SEQUENCE [LARGE SCALE GENOMIC DNA]</scope>
    <source>
        <strain evidence="1 2">DSM 12744</strain>
    </source>
</reference>
<dbReference type="Proteomes" id="UP000051330">
    <property type="component" value="Unassembled WGS sequence"/>
</dbReference>
<gene>
    <name evidence="1" type="ORF">FD09_GL002591</name>
</gene>
<organism evidence="1 2">
    <name type="scientific">Schleiferilactobacillus perolens DSM 12744</name>
    <dbReference type="NCBI Taxonomy" id="1423792"/>
    <lineage>
        <taxon>Bacteria</taxon>
        <taxon>Bacillati</taxon>
        <taxon>Bacillota</taxon>
        <taxon>Bacilli</taxon>
        <taxon>Lactobacillales</taxon>
        <taxon>Lactobacillaceae</taxon>
        <taxon>Schleiferilactobacillus</taxon>
    </lineage>
</organism>
<protein>
    <submittedName>
        <fullName evidence="1">Uncharacterized protein</fullName>
    </submittedName>
</protein>
<evidence type="ECO:0000313" key="1">
    <source>
        <dbReference type="EMBL" id="KRL13051.1"/>
    </source>
</evidence>
<dbReference type="EMBL" id="AZEC01000005">
    <property type="protein sequence ID" value="KRL13051.1"/>
    <property type="molecule type" value="Genomic_DNA"/>
</dbReference>
<dbReference type="STRING" id="1423792.FD09_GL002591"/>
<sequence length="76" mass="8746">MYQKYYVNPDEVCCESVNTLLHTDGLKVKYFGIAPALWVEAAESDVVMKKVQLVTKMLMQGRVAYFEEQFGQYNGE</sequence>